<dbReference type="InterPro" id="IPR002372">
    <property type="entry name" value="PQQ_rpt_dom"/>
</dbReference>
<dbReference type="EMBL" id="JBHSXH010000009">
    <property type="protein sequence ID" value="MFC6823920.1"/>
    <property type="molecule type" value="Genomic_DNA"/>
</dbReference>
<proteinExistence type="predicted"/>
<feature type="domain" description="Pyrrolo-quinoline quinone repeat" evidence="1">
    <location>
        <begin position="174"/>
        <end position="389"/>
    </location>
</feature>
<gene>
    <name evidence="2" type="ORF">ACFQEV_02775</name>
</gene>
<dbReference type="PROSITE" id="PS51318">
    <property type="entry name" value="TAT"/>
    <property type="match status" value="1"/>
</dbReference>
<dbReference type="PANTHER" id="PTHR34512">
    <property type="entry name" value="CELL SURFACE PROTEIN"/>
    <property type="match status" value="1"/>
</dbReference>
<organism evidence="2 3">
    <name type="scientific">Halopelagius fulvigenes</name>
    <dbReference type="NCBI Taxonomy" id="1198324"/>
    <lineage>
        <taxon>Archaea</taxon>
        <taxon>Methanobacteriati</taxon>
        <taxon>Methanobacteriota</taxon>
        <taxon>Stenosarchaea group</taxon>
        <taxon>Halobacteria</taxon>
        <taxon>Halobacteriales</taxon>
        <taxon>Haloferacaceae</taxon>
    </lineage>
</organism>
<dbReference type="InterPro" id="IPR011047">
    <property type="entry name" value="Quinoprotein_ADH-like_sf"/>
</dbReference>
<protein>
    <submittedName>
        <fullName evidence="2">PQQ-binding-like beta-propeller repeat protein</fullName>
    </submittedName>
</protein>
<evidence type="ECO:0000313" key="3">
    <source>
        <dbReference type="Proteomes" id="UP001596408"/>
    </source>
</evidence>
<comment type="caution">
    <text evidence="2">The sequence shown here is derived from an EMBL/GenBank/DDBJ whole genome shotgun (WGS) entry which is preliminary data.</text>
</comment>
<sequence length="399" mass="42344">MPSRRTFLRAVGGTATIGGVGSLLSGRRLPGTCRPRREPTWERSGRSWTTPAFGPDALFLGEWFGATGIRGTARLVALNSWEGSAAWARTVTGAGWGRPAVTDDAVYAGTGNKSVHAFDPVTGDTLWVWDGSEEDTIGGGAWARPAVADGTVFVAVSTARADDSDPPDDTDYDHRVVALNAREGTVRWTADTDRSVFSDPAVVAGTLVVAAESGTVYGLDPADGSERWVVSRDAVVGQPVVAGGESVVALDAKTGEAAWTATPPGTPTALDATEDRLFLGDDEGNAVSYGLRDGRERWRFRAEAPVGGIAGLRSETDQTDSARADEVSVEARVADHIGYVYAVTDAGTRTDRFHISESGSDDRCGWDPSRRWVNGATARGDSLYVSTEWSVERFEIDGD</sequence>
<dbReference type="Pfam" id="PF13360">
    <property type="entry name" value="PQQ_2"/>
    <property type="match status" value="2"/>
</dbReference>
<dbReference type="SMART" id="SM00564">
    <property type="entry name" value="PQQ"/>
    <property type="match status" value="5"/>
</dbReference>
<dbReference type="Gene3D" id="2.130.10.10">
    <property type="entry name" value="YVTN repeat-like/Quinoprotein amine dehydrogenase"/>
    <property type="match status" value="2"/>
</dbReference>
<dbReference type="AlphaFoldDB" id="A0ABD5TU20"/>
<dbReference type="InterPro" id="IPR015943">
    <property type="entry name" value="WD40/YVTN_repeat-like_dom_sf"/>
</dbReference>
<evidence type="ECO:0000259" key="1">
    <source>
        <dbReference type="Pfam" id="PF13360"/>
    </source>
</evidence>
<dbReference type="InterPro" id="IPR006311">
    <property type="entry name" value="TAT_signal"/>
</dbReference>
<evidence type="ECO:0000313" key="2">
    <source>
        <dbReference type="EMBL" id="MFC6823920.1"/>
    </source>
</evidence>
<dbReference type="InterPro" id="IPR018391">
    <property type="entry name" value="PQQ_b-propeller_rpt"/>
</dbReference>
<feature type="domain" description="Pyrrolo-quinoline quinone repeat" evidence="1">
    <location>
        <begin position="70"/>
        <end position="157"/>
    </location>
</feature>
<dbReference type="Proteomes" id="UP001596408">
    <property type="component" value="Unassembled WGS sequence"/>
</dbReference>
<dbReference type="Gene3D" id="2.40.128.630">
    <property type="match status" value="1"/>
</dbReference>
<reference evidence="2 3" key="1">
    <citation type="journal article" date="2019" name="Int. J. Syst. Evol. Microbiol.">
        <title>The Global Catalogue of Microorganisms (GCM) 10K type strain sequencing project: providing services to taxonomists for standard genome sequencing and annotation.</title>
        <authorList>
            <consortium name="The Broad Institute Genomics Platform"/>
            <consortium name="The Broad Institute Genome Sequencing Center for Infectious Disease"/>
            <person name="Wu L."/>
            <person name="Ma J."/>
        </authorList>
    </citation>
    <scope>NUCLEOTIDE SEQUENCE [LARGE SCALE GENOMIC DNA]</scope>
    <source>
        <strain evidence="2 3">YIM 94188</strain>
    </source>
</reference>
<dbReference type="RefSeq" id="WP_379692463.1">
    <property type="nucleotide sequence ID" value="NZ_JBHSXH010000009.1"/>
</dbReference>
<keyword evidence="3" id="KW-1185">Reference proteome</keyword>
<dbReference type="PANTHER" id="PTHR34512:SF30">
    <property type="entry name" value="OUTER MEMBRANE PROTEIN ASSEMBLY FACTOR BAMB"/>
    <property type="match status" value="1"/>
</dbReference>
<dbReference type="SUPFAM" id="SSF50998">
    <property type="entry name" value="Quinoprotein alcohol dehydrogenase-like"/>
    <property type="match status" value="1"/>
</dbReference>
<name>A0ABD5TU20_9EURY</name>
<accession>A0ABD5TU20</accession>